<dbReference type="Proteomes" id="UP001279734">
    <property type="component" value="Unassembled WGS sequence"/>
</dbReference>
<sequence>MTRPNRNPKINLTRPNCPSQPRIHGSSTASHYIVAQLSLAAGVAADVAVFCSVLYSLIDLVASFDDRY</sequence>
<gene>
    <name evidence="3" type="ORF">Nepgr_026896</name>
</gene>
<protein>
    <submittedName>
        <fullName evidence="3">Uncharacterized protein</fullName>
    </submittedName>
</protein>
<comment type="caution">
    <text evidence="3">The sequence shown here is derived from an EMBL/GenBank/DDBJ whole genome shotgun (WGS) entry which is preliminary data.</text>
</comment>
<evidence type="ECO:0000313" key="3">
    <source>
        <dbReference type="EMBL" id="GMH25053.1"/>
    </source>
</evidence>
<feature type="transmembrane region" description="Helical" evidence="2">
    <location>
        <begin position="32"/>
        <end position="58"/>
    </location>
</feature>
<dbReference type="EMBL" id="BSYO01000028">
    <property type="protein sequence ID" value="GMH25053.1"/>
    <property type="molecule type" value="Genomic_DNA"/>
</dbReference>
<evidence type="ECO:0000256" key="2">
    <source>
        <dbReference type="SAM" id="Phobius"/>
    </source>
</evidence>
<evidence type="ECO:0000256" key="1">
    <source>
        <dbReference type="SAM" id="MobiDB-lite"/>
    </source>
</evidence>
<keyword evidence="4" id="KW-1185">Reference proteome</keyword>
<dbReference type="AlphaFoldDB" id="A0AAD3T813"/>
<reference evidence="3" key="1">
    <citation type="submission" date="2023-05" db="EMBL/GenBank/DDBJ databases">
        <title>Nepenthes gracilis genome sequencing.</title>
        <authorList>
            <person name="Fukushima K."/>
        </authorList>
    </citation>
    <scope>NUCLEOTIDE SEQUENCE</scope>
    <source>
        <strain evidence="3">SING2019-196</strain>
    </source>
</reference>
<keyword evidence="2" id="KW-0472">Membrane</keyword>
<evidence type="ECO:0000313" key="4">
    <source>
        <dbReference type="Proteomes" id="UP001279734"/>
    </source>
</evidence>
<feature type="region of interest" description="Disordered" evidence="1">
    <location>
        <begin position="1"/>
        <end position="24"/>
    </location>
</feature>
<keyword evidence="2" id="KW-1133">Transmembrane helix</keyword>
<name>A0AAD3T813_NEPGR</name>
<accession>A0AAD3T813</accession>
<organism evidence="3 4">
    <name type="scientific">Nepenthes gracilis</name>
    <name type="common">Slender pitcher plant</name>
    <dbReference type="NCBI Taxonomy" id="150966"/>
    <lineage>
        <taxon>Eukaryota</taxon>
        <taxon>Viridiplantae</taxon>
        <taxon>Streptophyta</taxon>
        <taxon>Embryophyta</taxon>
        <taxon>Tracheophyta</taxon>
        <taxon>Spermatophyta</taxon>
        <taxon>Magnoliopsida</taxon>
        <taxon>eudicotyledons</taxon>
        <taxon>Gunneridae</taxon>
        <taxon>Pentapetalae</taxon>
        <taxon>Caryophyllales</taxon>
        <taxon>Nepenthaceae</taxon>
        <taxon>Nepenthes</taxon>
    </lineage>
</organism>
<proteinExistence type="predicted"/>
<keyword evidence="2" id="KW-0812">Transmembrane</keyword>